<dbReference type="EMBL" id="BAAFZP010000002">
    <property type="protein sequence ID" value="GAB1583878.1"/>
    <property type="molecule type" value="Genomic_DNA"/>
</dbReference>
<keyword evidence="3" id="KW-1185">Reference proteome</keyword>
<reference evidence="2 3" key="1">
    <citation type="submission" date="2024-10" db="EMBL/GenBank/DDBJ databases">
        <title>Isolation, draft genome sequencing and identification of Phyllobacterium sp. NSA23, isolated from leaf soil.</title>
        <authorList>
            <person name="Akita H."/>
        </authorList>
    </citation>
    <scope>NUCLEOTIDE SEQUENCE [LARGE SCALE GENOMIC DNA]</scope>
    <source>
        <strain evidence="2 3">NSA23</strain>
    </source>
</reference>
<proteinExistence type="predicted"/>
<accession>A0ABQ0H4M1</accession>
<sequence>MKIREALECDAQKGSEVLRRSIAELCSEDHASDPDAIARWNANKTPEMWVSWVNQATTSLYIAEEYGQVVGVCMMSNIGEILLNYVSPDTRFGGISKAMLGHMEAEAKAKGLACCVVESTKTAVRFYQSAGYEFDEGAEPDNLTMRKWLERNDD</sequence>
<protein>
    <recommendedName>
        <fullName evidence="1">N-acetyltransferase domain-containing protein</fullName>
    </recommendedName>
</protein>
<gene>
    <name evidence="2" type="ORF">PPNSA23_38210</name>
</gene>
<dbReference type="InterPro" id="IPR000182">
    <property type="entry name" value="GNAT_dom"/>
</dbReference>
<dbReference type="Gene3D" id="3.40.630.30">
    <property type="match status" value="1"/>
</dbReference>
<evidence type="ECO:0000313" key="3">
    <source>
        <dbReference type="Proteomes" id="UP001628091"/>
    </source>
</evidence>
<organism evidence="2 3">
    <name type="scientific">Phyllobacterium phragmitis</name>
    <dbReference type="NCBI Taxonomy" id="2670329"/>
    <lineage>
        <taxon>Bacteria</taxon>
        <taxon>Pseudomonadati</taxon>
        <taxon>Pseudomonadota</taxon>
        <taxon>Alphaproteobacteria</taxon>
        <taxon>Hyphomicrobiales</taxon>
        <taxon>Phyllobacteriaceae</taxon>
        <taxon>Phyllobacterium</taxon>
    </lineage>
</organism>
<evidence type="ECO:0000259" key="1">
    <source>
        <dbReference type="PROSITE" id="PS51186"/>
    </source>
</evidence>
<evidence type="ECO:0000313" key="2">
    <source>
        <dbReference type="EMBL" id="GAB1583878.1"/>
    </source>
</evidence>
<feature type="domain" description="N-acetyltransferase" evidence="1">
    <location>
        <begin position="1"/>
        <end position="150"/>
    </location>
</feature>
<dbReference type="PANTHER" id="PTHR43451">
    <property type="entry name" value="ACETYLTRANSFERASE (GNAT) FAMILY PROTEIN"/>
    <property type="match status" value="1"/>
</dbReference>
<dbReference type="RefSeq" id="WP_407866410.1">
    <property type="nucleotide sequence ID" value="NZ_BAAFZP010000002.1"/>
</dbReference>
<dbReference type="SUPFAM" id="SSF55729">
    <property type="entry name" value="Acyl-CoA N-acyltransferases (Nat)"/>
    <property type="match status" value="1"/>
</dbReference>
<dbReference type="Proteomes" id="UP001628091">
    <property type="component" value="Unassembled WGS sequence"/>
</dbReference>
<dbReference type="InterPro" id="IPR016181">
    <property type="entry name" value="Acyl_CoA_acyltransferase"/>
</dbReference>
<dbReference type="PROSITE" id="PS51186">
    <property type="entry name" value="GNAT"/>
    <property type="match status" value="1"/>
</dbReference>
<dbReference type="Pfam" id="PF13673">
    <property type="entry name" value="Acetyltransf_10"/>
    <property type="match status" value="1"/>
</dbReference>
<dbReference type="InterPro" id="IPR052564">
    <property type="entry name" value="N-acetyltrans/Recomb-assoc"/>
</dbReference>
<comment type="caution">
    <text evidence="2">The sequence shown here is derived from an EMBL/GenBank/DDBJ whole genome shotgun (WGS) entry which is preliminary data.</text>
</comment>
<name>A0ABQ0H4M1_9HYPH</name>
<dbReference type="PANTHER" id="PTHR43451:SF1">
    <property type="entry name" value="ACETYLTRANSFERASE"/>
    <property type="match status" value="1"/>
</dbReference>
<dbReference type="CDD" id="cd04301">
    <property type="entry name" value="NAT_SF"/>
    <property type="match status" value="1"/>
</dbReference>